<accession>X1NJE5</accession>
<comment type="caution">
    <text evidence="1">The sequence shown here is derived from an EMBL/GenBank/DDBJ whole genome shotgun (WGS) entry which is preliminary data.</text>
</comment>
<gene>
    <name evidence="1" type="ORF">S06H3_43134</name>
</gene>
<protein>
    <submittedName>
        <fullName evidence="1">Uncharacterized protein</fullName>
    </submittedName>
</protein>
<name>X1NJE5_9ZZZZ</name>
<dbReference type="EMBL" id="BARV01026724">
    <property type="protein sequence ID" value="GAI44142.1"/>
    <property type="molecule type" value="Genomic_DNA"/>
</dbReference>
<proteinExistence type="predicted"/>
<reference evidence="1" key="1">
    <citation type="journal article" date="2014" name="Front. Microbiol.">
        <title>High frequency of phylogenetically diverse reductive dehalogenase-homologous genes in deep subseafloor sedimentary metagenomes.</title>
        <authorList>
            <person name="Kawai M."/>
            <person name="Futagami T."/>
            <person name="Toyoda A."/>
            <person name="Takaki Y."/>
            <person name="Nishi S."/>
            <person name="Hori S."/>
            <person name="Arai W."/>
            <person name="Tsubouchi T."/>
            <person name="Morono Y."/>
            <person name="Uchiyama I."/>
            <person name="Ito T."/>
            <person name="Fujiyama A."/>
            <person name="Inagaki F."/>
            <person name="Takami H."/>
        </authorList>
    </citation>
    <scope>NUCLEOTIDE SEQUENCE</scope>
    <source>
        <strain evidence="1">Expedition CK06-06</strain>
    </source>
</reference>
<evidence type="ECO:0000313" key="1">
    <source>
        <dbReference type="EMBL" id="GAI44142.1"/>
    </source>
</evidence>
<organism evidence="1">
    <name type="scientific">marine sediment metagenome</name>
    <dbReference type="NCBI Taxonomy" id="412755"/>
    <lineage>
        <taxon>unclassified sequences</taxon>
        <taxon>metagenomes</taxon>
        <taxon>ecological metagenomes</taxon>
    </lineage>
</organism>
<dbReference type="AlphaFoldDB" id="X1NJE5"/>
<sequence length="38" mass="4298">DTRWGILGGETHAMWRVEYILNAIVVAAERGDFVARHS</sequence>
<feature type="non-terminal residue" evidence="1">
    <location>
        <position position="1"/>
    </location>
</feature>